<keyword evidence="3" id="KW-1185">Reference proteome</keyword>
<feature type="region of interest" description="Disordered" evidence="1">
    <location>
        <begin position="39"/>
        <end position="68"/>
    </location>
</feature>
<evidence type="ECO:0000313" key="3">
    <source>
        <dbReference type="Proteomes" id="UP000785679"/>
    </source>
</evidence>
<evidence type="ECO:0000256" key="1">
    <source>
        <dbReference type="SAM" id="MobiDB-lite"/>
    </source>
</evidence>
<protein>
    <submittedName>
        <fullName evidence="2">Uncharacterized protein</fullName>
    </submittedName>
</protein>
<dbReference type="OrthoDB" id="10653012at2759"/>
<evidence type="ECO:0000313" key="2">
    <source>
        <dbReference type="EMBL" id="TNV82364.1"/>
    </source>
</evidence>
<proteinExistence type="predicted"/>
<dbReference type="EMBL" id="RRYP01005050">
    <property type="protein sequence ID" value="TNV82364.1"/>
    <property type="molecule type" value="Genomic_DNA"/>
</dbReference>
<dbReference type="AlphaFoldDB" id="A0A8J8NXE7"/>
<name>A0A8J8NXE7_HALGN</name>
<organism evidence="2 3">
    <name type="scientific">Halteria grandinella</name>
    <dbReference type="NCBI Taxonomy" id="5974"/>
    <lineage>
        <taxon>Eukaryota</taxon>
        <taxon>Sar</taxon>
        <taxon>Alveolata</taxon>
        <taxon>Ciliophora</taxon>
        <taxon>Intramacronucleata</taxon>
        <taxon>Spirotrichea</taxon>
        <taxon>Stichotrichia</taxon>
        <taxon>Sporadotrichida</taxon>
        <taxon>Halteriidae</taxon>
        <taxon>Halteria</taxon>
    </lineage>
</organism>
<reference evidence="2" key="1">
    <citation type="submission" date="2019-06" db="EMBL/GenBank/DDBJ databases">
        <authorList>
            <person name="Zheng W."/>
        </authorList>
    </citation>
    <scope>NUCLEOTIDE SEQUENCE</scope>
    <source>
        <strain evidence="2">QDHG01</strain>
    </source>
</reference>
<accession>A0A8J8NXE7</accession>
<feature type="region of interest" description="Disordered" evidence="1">
    <location>
        <begin position="1"/>
        <end position="22"/>
    </location>
</feature>
<comment type="caution">
    <text evidence="2">The sequence shown here is derived from an EMBL/GenBank/DDBJ whole genome shotgun (WGS) entry which is preliminary data.</text>
</comment>
<sequence>MNQLPPMANPADPTAANSQSLQYSRLQNPAISLYQAAQTRPLINPRTGQPIDPRFSGEIGGGGASSAADMLPLQQQSSSEIIRGYTQLMYQQQQQQQLSNAPGIPQHIFQPPSQVAHLNRLPPQQQPAPQFFLNSNTADAQHPLMSREHIKSRLEEENEVKMRMNELKRQLNYIDKTNWFFERETVDFAQFIPFEQDQQYVGASNNAKNYQQQSFQIGGGYQGKK</sequence>
<gene>
    <name evidence="2" type="ORF">FGO68_gene2468</name>
</gene>
<dbReference type="Proteomes" id="UP000785679">
    <property type="component" value="Unassembled WGS sequence"/>
</dbReference>